<feature type="compositionally biased region" description="Low complexity" evidence="4">
    <location>
        <begin position="23"/>
        <end position="42"/>
    </location>
</feature>
<evidence type="ECO:0000256" key="4">
    <source>
        <dbReference type="SAM" id="MobiDB-lite"/>
    </source>
</evidence>
<gene>
    <name evidence="6" type="ORF">P0Y55_01405</name>
</gene>
<dbReference type="PANTHER" id="PTHR30061:SF50">
    <property type="entry name" value="MALTOSE_MALTODEXTRIN-BINDING PERIPLASMIC PROTEIN"/>
    <property type="match status" value="1"/>
</dbReference>
<name>A0AA95EWI5_9BACL</name>
<dbReference type="Proteomes" id="UP001178662">
    <property type="component" value="Chromosome"/>
</dbReference>
<keyword evidence="7" id="KW-1185">Reference proteome</keyword>
<feature type="region of interest" description="Disordered" evidence="4">
    <location>
        <begin position="23"/>
        <end position="43"/>
    </location>
</feature>
<evidence type="ECO:0000256" key="3">
    <source>
        <dbReference type="ARBA" id="ARBA00022729"/>
    </source>
</evidence>
<dbReference type="SUPFAM" id="SSF53850">
    <property type="entry name" value="Periplasmic binding protein-like II"/>
    <property type="match status" value="1"/>
</dbReference>
<dbReference type="PANTHER" id="PTHR30061">
    <property type="entry name" value="MALTOSE-BINDING PERIPLASMIC PROTEIN"/>
    <property type="match status" value="1"/>
</dbReference>
<accession>A0AA95EWI5</accession>
<proteinExistence type="inferred from homology"/>
<protein>
    <submittedName>
        <fullName evidence="6">Sugar ABC transporter substrate-binding protein</fullName>
    </submittedName>
</protein>
<dbReference type="PROSITE" id="PS51257">
    <property type="entry name" value="PROKAR_LIPOPROTEIN"/>
    <property type="match status" value="1"/>
</dbReference>
<keyword evidence="2" id="KW-0813">Transport</keyword>
<feature type="chain" id="PRO_5041707950" evidence="5">
    <location>
        <begin position="23"/>
        <end position="420"/>
    </location>
</feature>
<evidence type="ECO:0000256" key="2">
    <source>
        <dbReference type="ARBA" id="ARBA00022448"/>
    </source>
</evidence>
<dbReference type="EMBL" id="CP119317">
    <property type="protein sequence ID" value="WEK54765.1"/>
    <property type="molecule type" value="Genomic_DNA"/>
</dbReference>
<evidence type="ECO:0000256" key="1">
    <source>
        <dbReference type="ARBA" id="ARBA00008520"/>
    </source>
</evidence>
<dbReference type="Pfam" id="PF13416">
    <property type="entry name" value="SBP_bac_8"/>
    <property type="match status" value="1"/>
</dbReference>
<dbReference type="InterPro" id="IPR006059">
    <property type="entry name" value="SBP"/>
</dbReference>
<dbReference type="GO" id="GO:0015768">
    <property type="term" value="P:maltose transport"/>
    <property type="evidence" value="ECO:0007669"/>
    <property type="project" value="TreeGrafter"/>
</dbReference>
<dbReference type="GO" id="GO:0042956">
    <property type="term" value="P:maltodextrin transmembrane transport"/>
    <property type="evidence" value="ECO:0007669"/>
    <property type="project" value="TreeGrafter"/>
</dbReference>
<dbReference type="Gene3D" id="3.40.190.10">
    <property type="entry name" value="Periplasmic binding protein-like II"/>
    <property type="match status" value="2"/>
</dbReference>
<dbReference type="CDD" id="cd13585">
    <property type="entry name" value="PBP2_TMBP_like"/>
    <property type="match status" value="1"/>
</dbReference>
<comment type="similarity">
    <text evidence="1">Belongs to the bacterial solute-binding protein 1 family.</text>
</comment>
<feature type="signal peptide" evidence="5">
    <location>
        <begin position="1"/>
        <end position="22"/>
    </location>
</feature>
<keyword evidence="3 5" id="KW-0732">Signal</keyword>
<dbReference type="GO" id="GO:1901982">
    <property type="term" value="F:maltose binding"/>
    <property type="evidence" value="ECO:0007669"/>
    <property type="project" value="TreeGrafter"/>
</dbReference>
<sequence length="420" mass="45667">MSKKFGFLAIALIMLLTACSTGSNSNKNSESSQSSTATTSEAPAEKVTLTMQDYLQGGNSEAMDALIKAYMDKHPNVTIDRQNVPFADNTKKLMVGIVSKTLPDIALVDGADHLSLAAAGVFADISDLIKQWGEIDQYFDGPMSSTILDGKNYGIPLSNNLLALFYNVDMFEAANLQPPTTWEELKSIAATLSKDGVYGFGASGINSEEGVFQFLPFVWQGGGDVTNINSQGTIDALNLWKGLIDNGNMTKDILTQTQQDVMIQFAAGKTAMMVNGPWQIPNLTKQATFKWATVPLPKGQADGTILGGMNLGISSESKHQDAAWDFLKFTQEAENLKNINVAIGNVAPRKDVVQDDHWQKNALLKPFADSMPFAKARAYGPDYPKMSIAIQEMMQKVFTNHTSADNAVKEAEDIIKPFLK</sequence>
<evidence type="ECO:0000313" key="6">
    <source>
        <dbReference type="EMBL" id="WEK54765.1"/>
    </source>
</evidence>
<evidence type="ECO:0000313" key="7">
    <source>
        <dbReference type="Proteomes" id="UP001178662"/>
    </source>
</evidence>
<reference evidence="6" key="1">
    <citation type="submission" date="2023-03" db="EMBL/GenBank/DDBJ databases">
        <title>Andean soil-derived lignocellulolytic bacterial consortium as a source of novel taxa and putative plastic-active enzymes.</title>
        <authorList>
            <person name="Diaz-Garcia L."/>
            <person name="Chuvochina M."/>
            <person name="Feuerriegel G."/>
            <person name="Bunk B."/>
            <person name="Sproer C."/>
            <person name="Streit W.R."/>
            <person name="Rodriguez L.M."/>
            <person name="Overmann J."/>
            <person name="Jimenez D.J."/>
        </authorList>
    </citation>
    <scope>NUCLEOTIDE SEQUENCE</scope>
    <source>
        <strain evidence="6">MAG 2441</strain>
    </source>
</reference>
<evidence type="ECO:0000256" key="5">
    <source>
        <dbReference type="SAM" id="SignalP"/>
    </source>
</evidence>
<dbReference type="AlphaFoldDB" id="A0AA95EWI5"/>
<dbReference type="GO" id="GO:0055052">
    <property type="term" value="C:ATP-binding cassette (ABC) transporter complex, substrate-binding subunit-containing"/>
    <property type="evidence" value="ECO:0007669"/>
    <property type="project" value="TreeGrafter"/>
</dbReference>
<organism evidence="6 7">
    <name type="scientific">Candidatus Cohnella colombiensis</name>
    <dbReference type="NCBI Taxonomy" id="3121368"/>
    <lineage>
        <taxon>Bacteria</taxon>
        <taxon>Bacillati</taxon>
        <taxon>Bacillota</taxon>
        <taxon>Bacilli</taxon>
        <taxon>Bacillales</taxon>
        <taxon>Paenibacillaceae</taxon>
        <taxon>Cohnella</taxon>
    </lineage>
</organism>